<feature type="region of interest" description="Disordered" evidence="1">
    <location>
        <begin position="397"/>
        <end position="423"/>
    </location>
</feature>
<accession>A0A7W7N336</accession>
<reference evidence="2 3" key="1">
    <citation type="submission" date="2020-08" db="EMBL/GenBank/DDBJ databases">
        <title>Functional genomics of gut bacteria from endangered species of beetles.</title>
        <authorList>
            <person name="Carlos-Shanley C."/>
        </authorList>
    </citation>
    <scope>NUCLEOTIDE SEQUENCE [LARGE SCALE GENOMIC DNA]</scope>
    <source>
        <strain evidence="2 3">S00123</strain>
    </source>
</reference>
<protein>
    <recommendedName>
        <fullName evidence="4">DUF2213 domain-containing protein</fullName>
    </recommendedName>
</protein>
<evidence type="ECO:0000313" key="2">
    <source>
        <dbReference type="EMBL" id="MBB4798005.1"/>
    </source>
</evidence>
<dbReference type="AlphaFoldDB" id="A0A7W7N336"/>
<sequence length="423" mass="45098">MPKSMNAYTPIVWCGCGACAGTMGRKRGHSPVIPVPAARSFVVNRDLAAGDQVRVNIRTLANTAAIRREKRNGRDVIIVPSATLPDDVVMNDILYPAAEIAKSFKTLERTPAPLGHPSVNGKFLSARDPEGLNQGWIGAWNENVRQEGGRVLLDKVIDVERANQSEGGKRVLAAIEAAGPIHTSTGLLAIMDAANGDVAHKFTARDIEFDHDAILLDEEGAATPEQGVGMMVNSAGNEIQVVNSVFQEEADRELGWAVESAVRAIEKSRKASLMERIKAALIEALGTEREQPSTNKSKDDDEMDKVQFDALSQKVDALSESMKPDALATAIGNAVAAAMKPINDQLEAQANSAKAKDEAELTELVGKIVAANLMDEATAKELTLNAARALVKQAEPGKAAPLVNGFQPRTGEKKGHVAPKAVN</sequence>
<comment type="caution">
    <text evidence="2">The sequence shown here is derived from an EMBL/GenBank/DDBJ whole genome shotgun (WGS) entry which is preliminary data.</text>
</comment>
<dbReference type="RefSeq" id="WP_221415771.1">
    <property type="nucleotide sequence ID" value="NZ_JACHKY010000002.1"/>
</dbReference>
<organism evidence="2 3">
    <name type="scientific">Brevundimonas bullata</name>
    <dbReference type="NCBI Taxonomy" id="13160"/>
    <lineage>
        <taxon>Bacteria</taxon>
        <taxon>Pseudomonadati</taxon>
        <taxon>Pseudomonadota</taxon>
        <taxon>Alphaproteobacteria</taxon>
        <taxon>Caulobacterales</taxon>
        <taxon>Caulobacteraceae</taxon>
        <taxon>Brevundimonas</taxon>
    </lineage>
</organism>
<gene>
    <name evidence="2" type="ORF">HNP32_001729</name>
</gene>
<proteinExistence type="predicted"/>
<dbReference type="EMBL" id="JACHKY010000002">
    <property type="protein sequence ID" value="MBB4798005.1"/>
    <property type="molecule type" value="Genomic_DNA"/>
</dbReference>
<evidence type="ECO:0000256" key="1">
    <source>
        <dbReference type="SAM" id="MobiDB-lite"/>
    </source>
</evidence>
<name>A0A7W7N336_9CAUL</name>
<keyword evidence="3" id="KW-1185">Reference proteome</keyword>
<dbReference type="PROSITE" id="PS51257">
    <property type="entry name" value="PROKAR_LIPOPROTEIN"/>
    <property type="match status" value="1"/>
</dbReference>
<dbReference type="Proteomes" id="UP000539957">
    <property type="component" value="Unassembled WGS sequence"/>
</dbReference>
<evidence type="ECO:0008006" key="4">
    <source>
        <dbReference type="Google" id="ProtNLM"/>
    </source>
</evidence>
<evidence type="ECO:0000313" key="3">
    <source>
        <dbReference type="Proteomes" id="UP000539957"/>
    </source>
</evidence>